<dbReference type="KEGG" id="gba:J421_4469"/>
<dbReference type="STRING" id="861299.J421_4469"/>
<evidence type="ECO:0000259" key="4">
    <source>
        <dbReference type="Pfam" id="PF17148"/>
    </source>
</evidence>
<gene>
    <name evidence="5" type="ORF">J421_4469</name>
</gene>
<keyword evidence="2" id="KW-0732">Signal</keyword>
<dbReference type="PANTHER" id="PTHR38478:SF1">
    <property type="entry name" value="ZINC DEPENDENT METALLOPROTEASE DOMAIN LIPOPROTEIN"/>
    <property type="match status" value="1"/>
</dbReference>
<feature type="chain" id="PRO_5004795178" description="Peptidase M10A and M12B matrixin and adamalysin" evidence="2">
    <location>
        <begin position="21"/>
        <end position="804"/>
    </location>
</feature>
<dbReference type="Proteomes" id="UP000019151">
    <property type="component" value="Chromosome"/>
</dbReference>
<protein>
    <recommendedName>
        <fullName evidence="7">Peptidase M10A and M12B matrixin and adamalysin</fullName>
    </recommendedName>
</protein>
<dbReference type="AlphaFoldDB" id="W0RMK1"/>
<dbReference type="eggNOG" id="COG1913">
    <property type="taxonomic scope" value="Bacteria"/>
</dbReference>
<feature type="region of interest" description="Disordered" evidence="1">
    <location>
        <begin position="782"/>
        <end position="804"/>
    </location>
</feature>
<feature type="domain" description="EcxA zinc-binding" evidence="3">
    <location>
        <begin position="394"/>
        <end position="697"/>
    </location>
</feature>
<name>W0RMK1_9BACT</name>
<dbReference type="Pfam" id="PF17148">
    <property type="entry name" value="DUF5117"/>
    <property type="match status" value="1"/>
</dbReference>
<evidence type="ECO:0000259" key="3">
    <source>
        <dbReference type="Pfam" id="PF16313"/>
    </source>
</evidence>
<dbReference type="InterPro" id="IPR032534">
    <property type="entry name" value="EcxA_zinc-bd"/>
</dbReference>
<proteinExistence type="predicted"/>
<dbReference type="InterPro" id="IPR034032">
    <property type="entry name" value="Zn_MMP-like_bac"/>
</dbReference>
<feature type="domain" description="DUF5117" evidence="4">
    <location>
        <begin position="79"/>
        <end position="270"/>
    </location>
</feature>
<dbReference type="PATRIC" id="fig|861299.3.peg.4524"/>
<dbReference type="InterPro" id="IPR033413">
    <property type="entry name" value="DUF5117"/>
</dbReference>
<feature type="signal peptide" evidence="2">
    <location>
        <begin position="1"/>
        <end position="20"/>
    </location>
</feature>
<dbReference type="Pfam" id="PF16313">
    <property type="entry name" value="DUF4953"/>
    <property type="match status" value="1"/>
</dbReference>
<accession>W0RMK1</accession>
<evidence type="ECO:0000313" key="6">
    <source>
        <dbReference type="Proteomes" id="UP000019151"/>
    </source>
</evidence>
<evidence type="ECO:0000313" key="5">
    <source>
        <dbReference type="EMBL" id="AHG92006.1"/>
    </source>
</evidence>
<dbReference type="Gene3D" id="3.40.390.10">
    <property type="entry name" value="Collagenase (Catalytic Domain)"/>
    <property type="match status" value="1"/>
</dbReference>
<dbReference type="InParanoid" id="W0RMK1"/>
<dbReference type="CDD" id="cd04276">
    <property type="entry name" value="ZnMc_MMP_like_2"/>
    <property type="match status" value="1"/>
</dbReference>
<sequence>MPKRLAFLSFLVAASAAAQPAPFGGKTAGYERLDGFLPVYTDARTGKLLLELPADSMRALLTTALATGLGSNPVGLDRGASGDSYVVRFDRNGERVLVVLENWNYRSSDTANAAHQRSVAEAFPSSTIASLPLLGTEGGRLLVDATDLFVRDWMDVSRTLERTQQGSYSVARDRSGINRALTRNFPTNTEVDVALTFATGGRPGGIVSAVVPDGSAFTLREHVSLLPLRTGYRPRESDPRVGYFGISFRDYAQPIQRPLVQEWIARHRLERVNPNDPNSPIKNPIVYYVDPGIPEPIRTATMQGVKWWEQVFAQAGLAGGFRVEWLPAGVDPMDARYNVVQWENRNERGWSVGGSIVDPRTGEILKGMARLDSHRARTDYNLYAGLKGADAAAADTAFVLARVRQVSAHETGHTLGLSHNYIASTYERASVMDYPPPRVTVDGRGDIDISAAYAPGPGPYDVWAIRWGYGIFPPAQEQDSLRAIVAEGLRKGYLYLSDIDARPDYASDPRTVLWDDAATAEEFFRREQAVRRVAMARFGERAVRPGDPLALLQERFAPVYFMHRFAINALSRALGGMEYANAVRGDAQQATRPIDAARQRAALGMLAAALAPSELNIPDTVRTLLGPNANAVTPDVELFRTRTRPTFDALGAARTLAQMIVDATLQRERAARLVQQRVFDPRQLSLAETIDALARAVRWPGTSAESEPERDAALRRVAQRALFDRLLTLASDSDASPEVRAMADLKIAALGASARRAADGVGPVESRAHFLQLAGDADRWLTRREVPHPSPALVAPPGDPFGEP</sequence>
<dbReference type="PANTHER" id="PTHR38478">
    <property type="entry name" value="PEPTIDASE M1A AND M12B"/>
    <property type="match status" value="1"/>
</dbReference>
<evidence type="ECO:0000256" key="1">
    <source>
        <dbReference type="SAM" id="MobiDB-lite"/>
    </source>
</evidence>
<dbReference type="HOGENOM" id="CLU_008630_0_0_0"/>
<dbReference type="SUPFAM" id="SSF55486">
    <property type="entry name" value="Metalloproteases ('zincins'), catalytic domain"/>
    <property type="match status" value="1"/>
</dbReference>
<keyword evidence="6" id="KW-1185">Reference proteome</keyword>
<organism evidence="5 6">
    <name type="scientific">Gemmatirosa kalamazoonensis</name>
    <dbReference type="NCBI Taxonomy" id="861299"/>
    <lineage>
        <taxon>Bacteria</taxon>
        <taxon>Pseudomonadati</taxon>
        <taxon>Gemmatimonadota</taxon>
        <taxon>Gemmatimonadia</taxon>
        <taxon>Gemmatimonadales</taxon>
        <taxon>Gemmatimonadaceae</taxon>
        <taxon>Gemmatirosa</taxon>
    </lineage>
</organism>
<dbReference type="OrthoDB" id="9776599at2"/>
<dbReference type="EMBL" id="CP007128">
    <property type="protein sequence ID" value="AHG92006.1"/>
    <property type="molecule type" value="Genomic_DNA"/>
</dbReference>
<evidence type="ECO:0000256" key="2">
    <source>
        <dbReference type="SAM" id="SignalP"/>
    </source>
</evidence>
<dbReference type="RefSeq" id="WP_025413437.1">
    <property type="nucleotide sequence ID" value="NZ_CP007128.1"/>
</dbReference>
<evidence type="ECO:0008006" key="7">
    <source>
        <dbReference type="Google" id="ProtNLM"/>
    </source>
</evidence>
<reference evidence="5 6" key="1">
    <citation type="journal article" date="2014" name="Genome Announc.">
        <title>Genome Sequence and Methylome of Soil Bacterium Gemmatirosa kalamazoonensis KBS708T, a Member of the Rarely Cultivated Gemmatimonadetes Phylum.</title>
        <authorList>
            <person name="Debruyn J.M."/>
            <person name="Radosevich M."/>
            <person name="Wommack K.E."/>
            <person name="Polson S.W."/>
            <person name="Hauser L.J."/>
            <person name="Fawaz M.N."/>
            <person name="Korlach J."/>
            <person name="Tsai Y.C."/>
        </authorList>
    </citation>
    <scope>NUCLEOTIDE SEQUENCE [LARGE SCALE GENOMIC DNA]</scope>
    <source>
        <strain evidence="5 6">KBS708</strain>
    </source>
</reference>
<dbReference type="InterPro" id="IPR024079">
    <property type="entry name" value="MetalloPept_cat_dom_sf"/>
</dbReference>
<dbReference type="GO" id="GO:0008237">
    <property type="term" value="F:metallopeptidase activity"/>
    <property type="evidence" value="ECO:0007669"/>
    <property type="project" value="InterPro"/>
</dbReference>